<evidence type="ECO:0000313" key="2">
    <source>
        <dbReference type="EMBL" id="AMD92272.1"/>
    </source>
</evidence>
<organism evidence="2 3">
    <name type="scientific">Desulfomicrobium orale DSM 12838</name>
    <dbReference type="NCBI Taxonomy" id="888061"/>
    <lineage>
        <taxon>Bacteria</taxon>
        <taxon>Pseudomonadati</taxon>
        <taxon>Thermodesulfobacteriota</taxon>
        <taxon>Desulfovibrionia</taxon>
        <taxon>Desulfovibrionales</taxon>
        <taxon>Desulfomicrobiaceae</taxon>
        <taxon>Desulfomicrobium</taxon>
    </lineage>
</organism>
<dbReference type="STRING" id="888061.AXF15_03545"/>
<dbReference type="Proteomes" id="UP000063964">
    <property type="component" value="Chromosome"/>
</dbReference>
<accession>A0A0X8JP23</accession>
<dbReference type="InterPro" id="IPR001539">
    <property type="entry name" value="Peptidase_U32"/>
</dbReference>
<protein>
    <submittedName>
        <fullName evidence="2">Peptidase U32</fullName>
    </submittedName>
</protein>
<proteinExistence type="predicted"/>
<dbReference type="AlphaFoldDB" id="A0A0X8JP23"/>
<dbReference type="PANTHER" id="PTHR30217">
    <property type="entry name" value="PEPTIDASE U32 FAMILY"/>
    <property type="match status" value="1"/>
</dbReference>
<feature type="region of interest" description="Disordered" evidence="1">
    <location>
        <begin position="298"/>
        <end position="322"/>
    </location>
</feature>
<keyword evidence="3" id="KW-1185">Reference proteome</keyword>
<reference evidence="3" key="1">
    <citation type="submission" date="2016-02" db="EMBL/GenBank/DDBJ databases">
        <authorList>
            <person name="Holder M.E."/>
            <person name="Ajami N.J."/>
            <person name="Petrosino J.F."/>
        </authorList>
    </citation>
    <scope>NUCLEOTIDE SEQUENCE [LARGE SCALE GENOMIC DNA]</scope>
    <source>
        <strain evidence="3">DSM 12838</strain>
    </source>
</reference>
<name>A0A0X8JP23_9BACT</name>
<feature type="compositionally biased region" description="Basic and acidic residues" evidence="1">
    <location>
        <begin position="355"/>
        <end position="364"/>
    </location>
</feature>
<feature type="region of interest" description="Disordered" evidence="1">
    <location>
        <begin position="355"/>
        <end position="374"/>
    </location>
</feature>
<dbReference type="Pfam" id="PF01136">
    <property type="entry name" value="Peptidase_U32"/>
    <property type="match status" value="1"/>
</dbReference>
<evidence type="ECO:0000313" key="3">
    <source>
        <dbReference type="Proteomes" id="UP000063964"/>
    </source>
</evidence>
<sequence length="652" mass="72111">MMDAMTPEILAPAGDADSFLAALAAGADAVYCGLKNFSARMEADNFGLAELASLTELAHARGVRVHVAMNNLLKAPELAQAGRLIDRLARRVRPDALIIQDLALPALARQAGFTGELHLSTLANGGTVSGLSRIAGMGIRRLVLPRELSIDEIKAVAAACPDGLDLEVFVHGALCYAVSGRCYWSSYLGGKSGLRGRCVQPCRRMYQQKSKRVPFFSCDDLSLDVLVRPLAGVPQVTSWKIEGRKKGPHYVYHTVKAYAMLRDGGNDPQQRKTALALLDMALGRPGSHYNFLGHRPSNPLADREQTGSGHLAGRVQGGGKPYIVPRESLRSGDLLRIGYEDQPGHQMLKIRRDVPKGGRIDVPRAPKPPAQGSPVFLVDRRERELGAILADLRSQLPPAPSAPESVFSPVLPKPARHRGGAKEMDVWRVLPKRLGDRSEQAMWLVPGLERTVSRNVFGRVWWWLPPVVWPEEEREWERCLENMVRLGARRFVLNAPWQTGLFGRADRCVFWAGPMCNTANPLALAELGRMGFAGAFVSPELDGESLLALPALSPLPLGIVAKGLHPLCVSRIVSGNLREREPFQSPKGEQFWSRTYGKLVWTFPNWELDLSRKWAELEKSGYALLARMHEPVPDKIELKERQGLWNWELKML</sequence>
<dbReference type="PANTHER" id="PTHR30217:SF10">
    <property type="entry name" value="23S RRNA 5-HYDROXYCYTIDINE C2501 SYNTHASE"/>
    <property type="match status" value="1"/>
</dbReference>
<dbReference type="KEGG" id="doa:AXF15_03545"/>
<dbReference type="InterPro" id="IPR051454">
    <property type="entry name" value="RNA/ubiquinone_mod_enzymes"/>
</dbReference>
<evidence type="ECO:0000256" key="1">
    <source>
        <dbReference type="SAM" id="MobiDB-lite"/>
    </source>
</evidence>
<dbReference type="EMBL" id="CP014230">
    <property type="protein sequence ID" value="AMD92272.1"/>
    <property type="molecule type" value="Genomic_DNA"/>
</dbReference>
<gene>
    <name evidence="2" type="ORF">AXF15_03545</name>
</gene>